<dbReference type="RefSeq" id="WP_029092843.1">
    <property type="nucleotide sequence ID" value="NZ_CAADJA010000002.1"/>
</dbReference>
<dbReference type="Proteomes" id="UP000224974">
    <property type="component" value="Unassembled WGS sequence"/>
</dbReference>
<proteinExistence type="predicted"/>
<dbReference type="Gene3D" id="3.30.110.70">
    <property type="entry name" value="Hypothetical protein apc22750. Chain B"/>
    <property type="match status" value="1"/>
</dbReference>
<reference evidence="3" key="1">
    <citation type="submission" date="2017-09" db="EMBL/GenBank/DDBJ databases">
        <title>FDA dAtabase for Regulatory Grade micrObial Sequences (FDA-ARGOS): Supporting development and validation of Infectious Disease Dx tests.</title>
        <authorList>
            <person name="Minogue T."/>
            <person name="Wolcott M."/>
            <person name="Wasieloski L."/>
            <person name="Aguilar W."/>
            <person name="Moore D."/>
            <person name="Tallon L."/>
            <person name="Sadzewicz L."/>
            <person name="Ott S."/>
            <person name="Zhao X."/>
            <person name="Nagaraj S."/>
            <person name="Vavikolanu K."/>
            <person name="Aluvathingal J."/>
            <person name="Nadendla S."/>
            <person name="Sichtig H."/>
        </authorList>
    </citation>
    <scope>NUCLEOTIDE SEQUENCE [LARGE SCALE GENOMIC DNA]</scope>
    <source>
        <strain evidence="3">FDAARGOS_387</strain>
    </source>
</reference>
<dbReference type="InterPro" id="IPR030852">
    <property type="entry name" value="RcsF"/>
</dbReference>
<evidence type="ECO:0000313" key="1">
    <source>
        <dbReference type="EMBL" id="PHI30643.1"/>
    </source>
</evidence>
<dbReference type="EMBL" id="PDDX01000001">
    <property type="protein sequence ID" value="PHI30643.1"/>
    <property type="molecule type" value="Genomic_DNA"/>
</dbReference>
<dbReference type="STRING" id="1111728.GCA_000427805_00207"/>
<protein>
    <submittedName>
        <fullName evidence="2">Outer membrane lipoprotein</fullName>
    </submittedName>
    <submittedName>
        <fullName evidence="1">Rcs stress response system protein RcsF</fullName>
    </submittedName>
</protein>
<organism evidence="1 3">
    <name type="scientific">Budvicia aquatica</name>
    <dbReference type="NCBI Taxonomy" id="82979"/>
    <lineage>
        <taxon>Bacteria</taxon>
        <taxon>Pseudomonadati</taxon>
        <taxon>Pseudomonadota</taxon>
        <taxon>Gammaproteobacteria</taxon>
        <taxon>Enterobacterales</taxon>
        <taxon>Budviciaceae</taxon>
        <taxon>Budvicia</taxon>
    </lineage>
</organism>
<dbReference type="OrthoDB" id="6505467at2"/>
<accession>A0A2C6DPM2</accession>
<dbReference type="AlphaFoldDB" id="A0A2C6DPM2"/>
<dbReference type="Proteomes" id="UP000373449">
    <property type="component" value="Unassembled WGS sequence"/>
</dbReference>
<evidence type="ECO:0000313" key="3">
    <source>
        <dbReference type="Proteomes" id="UP000224974"/>
    </source>
</evidence>
<name>A0A2C6DPM2_9GAMM</name>
<reference evidence="1" key="2">
    <citation type="submission" date="2017-09" db="EMBL/GenBank/DDBJ databases">
        <title>FDA dAtabase for Regulatory Grade micrObial Sequences (FDA-ARGOS): Supporting development and validation of Infectious Disease Dx tests.</title>
        <authorList>
            <person name="Minogue T."/>
            <person name="Wolcott M."/>
            <person name="Wasieloski L."/>
            <person name="Aguilar W."/>
            <person name="Moore D."/>
            <person name="Tallon L.J."/>
            <person name="Sadzewicz L."/>
            <person name="Ott S."/>
            <person name="Zhao X."/>
            <person name="Nagaraj S."/>
            <person name="Vavikolanu K."/>
            <person name="Aluvathingal J."/>
            <person name="Nadendla S."/>
            <person name="Sichtig H."/>
        </authorList>
    </citation>
    <scope>NUCLEOTIDE SEQUENCE</scope>
    <source>
        <strain evidence="1">FDAARGOS_387</strain>
    </source>
</reference>
<keyword evidence="2" id="KW-0449">Lipoprotein</keyword>
<reference evidence="2 4" key="3">
    <citation type="submission" date="2019-03" db="EMBL/GenBank/DDBJ databases">
        <authorList>
            <consortium name="Pathogen Informatics"/>
        </authorList>
    </citation>
    <scope>NUCLEOTIDE SEQUENCE [LARGE SCALE GENOMIC DNA]</scope>
    <source>
        <strain evidence="2 4">NCTC12282</strain>
    </source>
</reference>
<evidence type="ECO:0000313" key="2">
    <source>
        <dbReference type="EMBL" id="VFS50143.1"/>
    </source>
</evidence>
<keyword evidence="3" id="KW-1185">Reference proteome</keyword>
<evidence type="ECO:0000313" key="4">
    <source>
        <dbReference type="Proteomes" id="UP000373449"/>
    </source>
</evidence>
<dbReference type="GO" id="GO:0009279">
    <property type="term" value="C:cell outer membrane"/>
    <property type="evidence" value="ECO:0007669"/>
    <property type="project" value="InterPro"/>
</dbReference>
<dbReference type="EMBL" id="CAADJA010000002">
    <property type="protein sequence ID" value="VFS50143.1"/>
    <property type="molecule type" value="Genomic_DNA"/>
</dbReference>
<dbReference type="Pfam" id="PF16358">
    <property type="entry name" value="RcsF"/>
    <property type="match status" value="1"/>
</dbReference>
<gene>
    <name evidence="1" type="primary">rcsF</name>
    <name evidence="2" type="synonym">rcsF_1</name>
    <name evidence="1" type="ORF">CRN84_15505</name>
    <name evidence="2" type="ORF">NCTC12282_04356</name>
</gene>
<dbReference type="GO" id="GO:0035556">
    <property type="term" value="P:intracellular signal transduction"/>
    <property type="evidence" value="ECO:0007669"/>
    <property type="project" value="InterPro"/>
</dbReference>
<sequence>MRVLTIGLFTLILSGFSMQSISIAKPLPNLSSQMQSDPTVIPIYTNAQDVVGKPFRDLGEVSGESCQESKRDKAPNISVARKNMQVSALAKNADAIMLYSCESLQNESGCYRQVMCTGSALEFR</sequence>